<accession>A0A9P0CZC7</accession>
<keyword evidence="7" id="KW-1185">Reference proteome</keyword>
<comment type="subcellular location">
    <subcellularLocation>
        <location evidence="1">Membrane</location>
        <topology evidence="1">Multi-pass membrane protein</topology>
    </subcellularLocation>
</comment>
<evidence type="ECO:0000256" key="5">
    <source>
        <dbReference type="SAM" id="Phobius"/>
    </source>
</evidence>
<evidence type="ECO:0000256" key="4">
    <source>
        <dbReference type="ARBA" id="ARBA00023136"/>
    </source>
</evidence>
<dbReference type="EMBL" id="OV651818">
    <property type="protein sequence ID" value="CAH1112063.1"/>
    <property type="molecule type" value="Genomic_DNA"/>
</dbReference>
<dbReference type="Pfam" id="PF02535">
    <property type="entry name" value="Zip"/>
    <property type="match status" value="1"/>
</dbReference>
<feature type="transmembrane region" description="Helical" evidence="5">
    <location>
        <begin position="71"/>
        <end position="89"/>
    </location>
</feature>
<feature type="transmembrane region" description="Helical" evidence="5">
    <location>
        <begin position="245"/>
        <end position="270"/>
    </location>
</feature>
<evidence type="ECO:0000313" key="7">
    <source>
        <dbReference type="Proteomes" id="UP001153636"/>
    </source>
</evidence>
<dbReference type="GO" id="GO:0005385">
    <property type="term" value="F:zinc ion transmembrane transporter activity"/>
    <property type="evidence" value="ECO:0007669"/>
    <property type="project" value="TreeGrafter"/>
</dbReference>
<feature type="transmembrane region" description="Helical" evidence="5">
    <location>
        <begin position="6"/>
        <end position="24"/>
    </location>
</feature>
<evidence type="ECO:0000256" key="1">
    <source>
        <dbReference type="ARBA" id="ARBA00004141"/>
    </source>
</evidence>
<evidence type="ECO:0008006" key="8">
    <source>
        <dbReference type="Google" id="ProtNLM"/>
    </source>
</evidence>
<dbReference type="PANTHER" id="PTHR11040">
    <property type="entry name" value="ZINC/IRON TRANSPORTER"/>
    <property type="match status" value="1"/>
</dbReference>
<keyword evidence="2 5" id="KW-0812">Transmembrane</keyword>
<dbReference type="PANTHER" id="PTHR11040:SF169">
    <property type="entry name" value="FI24038P1"/>
    <property type="match status" value="1"/>
</dbReference>
<dbReference type="OrthoDB" id="448280at2759"/>
<sequence>MNLIQSKILSSIILGLSSIFVGILPNCIAQQGRRQWPLFLSSLLCFGGGVLLSTSLVHILPELRESIPEYYQGYTEIVYCLGFFILYIIDEIVHFLYGGTEEANILHNHGLHNAPQQNNSRRHSEAPNPPVIYGATERRSLLLTDKQMAYNPSFYKAQSDSALFCEQPPSQLCHVGHQEPCHAAPTSNIGLLAALSVHALLEGLVVGLETKPDKVLLLLGAIASHKLVVSFCLGMELASNSSYTFLRNFVCILIFSAGSVAGIIIGMVIYDVPGGVKNIAIPILQALSGGTLLYVTVSEVLPRERARWHQQHEKKAAGLLQFFSVFLGFFLMTGLNNYLDYDG</sequence>
<dbReference type="Proteomes" id="UP001153636">
    <property type="component" value="Chromosome 6"/>
</dbReference>
<dbReference type="AlphaFoldDB" id="A0A9P0CZC7"/>
<organism evidence="6 7">
    <name type="scientific">Psylliodes chrysocephalus</name>
    <dbReference type="NCBI Taxonomy" id="3402493"/>
    <lineage>
        <taxon>Eukaryota</taxon>
        <taxon>Metazoa</taxon>
        <taxon>Ecdysozoa</taxon>
        <taxon>Arthropoda</taxon>
        <taxon>Hexapoda</taxon>
        <taxon>Insecta</taxon>
        <taxon>Pterygota</taxon>
        <taxon>Neoptera</taxon>
        <taxon>Endopterygota</taxon>
        <taxon>Coleoptera</taxon>
        <taxon>Polyphaga</taxon>
        <taxon>Cucujiformia</taxon>
        <taxon>Chrysomeloidea</taxon>
        <taxon>Chrysomelidae</taxon>
        <taxon>Galerucinae</taxon>
        <taxon>Alticini</taxon>
        <taxon>Psylliodes</taxon>
    </lineage>
</organism>
<keyword evidence="4 5" id="KW-0472">Membrane</keyword>
<gene>
    <name evidence="6" type="ORF">PSYICH_LOCUS11849</name>
</gene>
<reference evidence="6" key="1">
    <citation type="submission" date="2022-01" db="EMBL/GenBank/DDBJ databases">
        <authorList>
            <person name="King R."/>
        </authorList>
    </citation>
    <scope>NUCLEOTIDE SEQUENCE</scope>
</reference>
<evidence type="ECO:0000256" key="3">
    <source>
        <dbReference type="ARBA" id="ARBA00022989"/>
    </source>
</evidence>
<feature type="transmembrane region" description="Helical" evidence="5">
    <location>
        <begin position="276"/>
        <end position="297"/>
    </location>
</feature>
<dbReference type="GO" id="GO:0005886">
    <property type="term" value="C:plasma membrane"/>
    <property type="evidence" value="ECO:0007669"/>
    <property type="project" value="TreeGrafter"/>
</dbReference>
<feature type="transmembrane region" description="Helical" evidence="5">
    <location>
        <begin position="318"/>
        <end position="339"/>
    </location>
</feature>
<keyword evidence="3 5" id="KW-1133">Transmembrane helix</keyword>
<protein>
    <recommendedName>
        <fullName evidence="8">Zinc transporter ZIP3</fullName>
    </recommendedName>
</protein>
<proteinExistence type="predicted"/>
<evidence type="ECO:0000313" key="6">
    <source>
        <dbReference type="EMBL" id="CAH1112063.1"/>
    </source>
</evidence>
<feature type="transmembrane region" description="Helical" evidence="5">
    <location>
        <begin position="36"/>
        <end position="59"/>
    </location>
</feature>
<dbReference type="InterPro" id="IPR003689">
    <property type="entry name" value="ZIP"/>
</dbReference>
<name>A0A9P0CZC7_9CUCU</name>
<evidence type="ECO:0000256" key="2">
    <source>
        <dbReference type="ARBA" id="ARBA00022692"/>
    </source>
</evidence>